<dbReference type="OrthoDB" id="2190800at2759"/>
<dbReference type="VEuPathDB" id="MicrosporidiaDB:EROM_091900"/>
<dbReference type="PANTHER" id="PTHR12747:SF0">
    <property type="entry name" value="ELONGATOR COMPLEX PROTEIN 1"/>
    <property type="match status" value="1"/>
</dbReference>
<dbReference type="UniPathway" id="UPA00988"/>
<evidence type="ECO:0000313" key="2">
    <source>
        <dbReference type="EMBL" id="AFN83804.1"/>
    </source>
</evidence>
<dbReference type="GO" id="GO:0033588">
    <property type="term" value="C:elongator holoenzyme complex"/>
    <property type="evidence" value="ECO:0007669"/>
    <property type="project" value="InterPro"/>
</dbReference>
<gene>
    <name evidence="2" type="ordered locus">EROM_091900</name>
</gene>
<dbReference type="GO" id="GO:0000049">
    <property type="term" value="F:tRNA binding"/>
    <property type="evidence" value="ECO:0007669"/>
    <property type="project" value="TreeGrafter"/>
</dbReference>
<dbReference type="InterPro" id="IPR056165">
    <property type="entry name" value="Beta-prop_ELP1_2nd"/>
</dbReference>
<dbReference type="SUPFAM" id="SSF82171">
    <property type="entry name" value="DPP6 N-terminal domain-like"/>
    <property type="match status" value="1"/>
</dbReference>
<organism evidence="2 3">
    <name type="scientific">Encephalitozoon romaleae (strain SJ-2008)</name>
    <name type="common">Microsporidian parasite</name>
    <dbReference type="NCBI Taxonomy" id="1178016"/>
    <lineage>
        <taxon>Eukaryota</taxon>
        <taxon>Fungi</taxon>
        <taxon>Fungi incertae sedis</taxon>
        <taxon>Microsporidia</taxon>
        <taxon>Unikaryonidae</taxon>
        <taxon>Encephalitozoon</taxon>
    </lineage>
</organism>
<evidence type="ECO:0000313" key="3">
    <source>
        <dbReference type="Proteomes" id="UP000010094"/>
    </source>
</evidence>
<dbReference type="InterPro" id="IPR006849">
    <property type="entry name" value="Elp1"/>
</dbReference>
<dbReference type="AlphaFoldDB" id="I7APL4"/>
<dbReference type="Pfam" id="PF23797">
    <property type="entry name" value="Beta-prop_ELP1_2nd"/>
    <property type="match status" value="1"/>
</dbReference>
<name>I7APL4_ENCRO</name>
<dbReference type="PIRSF" id="PIRSF017233">
    <property type="entry name" value="IKAP"/>
    <property type="match status" value="1"/>
</dbReference>
<dbReference type="KEGG" id="ero:EROM_091900"/>
<dbReference type="HOGENOM" id="CLU_283142_0_0_1"/>
<sequence length="1102" mass="127417">MENFFPRHVSITEIGKGNWIYSKGYIVKGLSIYDDTGIKVSEIPFIPRHFHALTFEYFLIDDLDTIYLINKNTAEISEIGRVKDGVVSVSISRDESWCVIISTTEILLFDTYIDLKKSIGIEVDNVIRVEWADYGLFAVLTNSMILFYDTELNLVGKSKEGKYIDVSWRGKYNIFGCTTSTGILFVEPNGLEHGNPLDVQCSTLSFLENEDVLITTEKNDGGSLLKVFYTKNFHWYLKTSKQVPGKFLCTEKNTVVFNDGERLVRVFLFEERTRYGPEYYVIDGNCILYTDFSEKIIPPPFFSTRIELDGNIIDVFPRKKKGVILQKDKAVIFRWQKDEFFREKTFLLREEFDSVVLFDSFLLLKNRSSFLIKEVSGEREIHISRDLKGDEGEEEDAIGAEGINRISSRLHDALKGPEDIIKCYNFKGKLCLVLENGSVIYDGIKVYSEIDLSQRFEVIIEEDIYVHNGAKLFVNGNVTENIASFLVGEFGVVTVSEGVCKFLFGSKQSICQVDHNLQLLCAVGFRVIGITRHGTLETYTPRIYTLAFVKKLLFDGKYKDAIDRCQRHIIPFGVFLDYDIEFQRFIAVCKDMHLISFFNEALERLGGFDFILESEEVKRFRKIFNSTIALESENARDYFIETVKNDESIGTSSLAHLVGWKSKRDLHYQETCNNRNRKTPTKSCKITICGRRPKDFFNELLLSLSPERNFKFIIFLLVKVNRIDLALLMAKHDLKAGVEYMLSITSTNNIINSVLESCDEGLVYEVMKVCQKDSSDFLSLIHSCPEDLRKFKINDFLENRINALWHLSRTEMIDLEREYIKKHGLIDEALMYETCGLSTREEGYYFNLCAELLPSDKALALFKKAGNVERALEVAVENLYWREALNLYDKENRRGFCELLAHKLVESEKHYEAGQLFEEFLGEPERAFGEYVKAKSMGDALRLCSDDELLIREARDILREKLLSLDDIRRSFGKYRGRLEALEEREDDWMSDTSFSYTENMRESRSTKVKKRPGGKYEKEFVLSKIRDIGLSLIKWRDSTEDLLKVFEKFKMKECTTAHNTSFNVVASTIKAEVDNIFKTEKSYLYDPYRPVIEKPDLSKWC</sequence>
<reference evidence="2" key="1">
    <citation type="journal article" date="2012" name="Proc. Natl. Acad. Sci. U.S.A.">
        <title>Gain and loss of multiple functionally related, horizontally transferred genes in the reduced genomes of two microsporidian parasites.</title>
        <authorList>
            <person name="Pombert J.-F."/>
            <person name="Selman M."/>
            <person name="Burki F."/>
            <person name="Bardell F.T."/>
            <person name="Farinelli L."/>
            <person name="Solter L.F."/>
            <person name="Whitman D.W."/>
            <person name="Weiss L.M."/>
            <person name="Corradi N."/>
            <person name="Keeling P.J."/>
        </authorList>
    </citation>
    <scope>NUCLEOTIDE SEQUENCE [LARGE SCALE GENOMIC DNA]</scope>
    <source>
        <strain evidence="2">SJ-2008</strain>
    </source>
</reference>
<accession>I7APL4</accession>
<protein>
    <submittedName>
        <fullName evidence="2">IkappaB kinase complex protein</fullName>
    </submittedName>
</protein>
<dbReference type="GO" id="GO:0005829">
    <property type="term" value="C:cytosol"/>
    <property type="evidence" value="ECO:0007669"/>
    <property type="project" value="TreeGrafter"/>
</dbReference>
<proteinExistence type="predicted"/>
<keyword evidence="2" id="KW-0418">Kinase</keyword>
<dbReference type="Proteomes" id="UP000010094">
    <property type="component" value="Chromosome IXc"/>
</dbReference>
<dbReference type="GO" id="GO:0016301">
    <property type="term" value="F:kinase activity"/>
    <property type="evidence" value="ECO:0007669"/>
    <property type="project" value="UniProtKB-KW"/>
</dbReference>
<dbReference type="RefSeq" id="XP_009265301.1">
    <property type="nucleotide sequence ID" value="XM_009267026.1"/>
</dbReference>
<dbReference type="GeneID" id="20564414"/>
<evidence type="ECO:0000259" key="1">
    <source>
        <dbReference type="Pfam" id="PF23797"/>
    </source>
</evidence>
<dbReference type="GO" id="GO:0002926">
    <property type="term" value="P:tRNA wobble base 5-methoxycarbonylmethyl-2-thiouridinylation"/>
    <property type="evidence" value="ECO:0007669"/>
    <property type="project" value="TreeGrafter"/>
</dbReference>
<feature type="domain" description="ELP1 N-terminal second beta-propeller" evidence="1">
    <location>
        <begin position="281"/>
        <end position="338"/>
    </location>
</feature>
<keyword evidence="3" id="KW-1185">Reference proteome</keyword>
<keyword evidence="2" id="KW-0808">Transferase</keyword>
<dbReference type="PANTHER" id="PTHR12747">
    <property type="entry name" value="ELONGATOR COMPLEX PROTEIN 1"/>
    <property type="match status" value="1"/>
</dbReference>
<dbReference type="EMBL" id="CP003528">
    <property type="protein sequence ID" value="AFN83804.1"/>
    <property type="molecule type" value="Genomic_DNA"/>
</dbReference>